<protein>
    <submittedName>
        <fullName evidence="2">SGNH/GDSL hydrolase family protein</fullName>
    </submittedName>
</protein>
<dbReference type="InterPro" id="IPR036514">
    <property type="entry name" value="SGNH_hydro_sf"/>
</dbReference>
<dbReference type="SUPFAM" id="SSF52266">
    <property type="entry name" value="SGNH hydrolase"/>
    <property type="match status" value="1"/>
</dbReference>
<name>A0ABV9GPI7_9BACL</name>
<organism evidence="2 3">
    <name type="scientific">Camelliibacillus cellulosilyticus</name>
    <dbReference type="NCBI Taxonomy" id="2174486"/>
    <lineage>
        <taxon>Bacteria</taxon>
        <taxon>Bacillati</taxon>
        <taxon>Bacillota</taxon>
        <taxon>Bacilli</taxon>
        <taxon>Bacillales</taxon>
        <taxon>Sporolactobacillaceae</taxon>
        <taxon>Camelliibacillus</taxon>
    </lineage>
</organism>
<dbReference type="InterPro" id="IPR013830">
    <property type="entry name" value="SGNH_hydro"/>
</dbReference>
<comment type="caution">
    <text evidence="2">The sequence shown here is derived from an EMBL/GenBank/DDBJ whole genome shotgun (WGS) entry which is preliminary data.</text>
</comment>
<dbReference type="Pfam" id="PF13472">
    <property type="entry name" value="Lipase_GDSL_2"/>
    <property type="match status" value="1"/>
</dbReference>
<evidence type="ECO:0000259" key="1">
    <source>
        <dbReference type="Pfam" id="PF13472"/>
    </source>
</evidence>
<feature type="domain" description="SGNH hydrolase-type esterase" evidence="1">
    <location>
        <begin position="219"/>
        <end position="350"/>
    </location>
</feature>
<evidence type="ECO:0000313" key="3">
    <source>
        <dbReference type="Proteomes" id="UP001596022"/>
    </source>
</evidence>
<gene>
    <name evidence="2" type="ORF">ACFO4N_15760</name>
</gene>
<sequence>MKKWMLMIIVVGLISFILWPAFFASSSDRAKVSQSFHQPALILAGIDSLTNGPLYAATKARYLDDFIPRIERAYGNGGPGYIPFDTRYFKQEGGLIGMSPGLREIRNIPKTSDPARFSFDLKGVFTRSGNMDNLTVQIPEIWHYGKIFYLIQPQGGSFEVGYAGDAHFERVRTDGSRRLGVLNLPVHQQKSQLVIKQIQGKVTLFGGYFYNSGGVIVSRVGQGGDRLAWYAGINHQMLKEWIAALQPNLFIFNGGMNDRRTLNATSYRKALDQYLNPFREADCQLILTMPNAILGDNRTLDSYDKVLRDYAEKYHTGLVSNKEVLGATFKLANKRHEMGDHIHPNASGSRKISENMYHYIMNHAEFRSRLQGKTVQMNRQS</sequence>
<dbReference type="EMBL" id="JBHSFW010000016">
    <property type="protein sequence ID" value="MFC4620168.1"/>
    <property type="molecule type" value="Genomic_DNA"/>
</dbReference>
<dbReference type="Proteomes" id="UP001596022">
    <property type="component" value="Unassembled WGS sequence"/>
</dbReference>
<reference evidence="3" key="1">
    <citation type="journal article" date="2019" name="Int. J. Syst. Evol. Microbiol.">
        <title>The Global Catalogue of Microorganisms (GCM) 10K type strain sequencing project: providing services to taxonomists for standard genome sequencing and annotation.</title>
        <authorList>
            <consortium name="The Broad Institute Genomics Platform"/>
            <consortium name="The Broad Institute Genome Sequencing Center for Infectious Disease"/>
            <person name="Wu L."/>
            <person name="Ma J."/>
        </authorList>
    </citation>
    <scope>NUCLEOTIDE SEQUENCE [LARGE SCALE GENOMIC DNA]</scope>
    <source>
        <strain evidence="3">CGMCC 1.16306</strain>
    </source>
</reference>
<dbReference type="Gene3D" id="2.60.120.1360">
    <property type="match status" value="1"/>
</dbReference>
<keyword evidence="3" id="KW-1185">Reference proteome</keyword>
<keyword evidence="2" id="KW-0378">Hydrolase</keyword>
<proteinExistence type="predicted"/>
<evidence type="ECO:0000313" key="2">
    <source>
        <dbReference type="EMBL" id="MFC4620168.1"/>
    </source>
</evidence>
<dbReference type="GO" id="GO:0016787">
    <property type="term" value="F:hydrolase activity"/>
    <property type="evidence" value="ECO:0007669"/>
    <property type="project" value="UniProtKB-KW"/>
</dbReference>
<dbReference type="Gene3D" id="3.40.50.1110">
    <property type="entry name" value="SGNH hydrolase"/>
    <property type="match status" value="1"/>
</dbReference>
<accession>A0ABV9GPI7</accession>